<keyword evidence="2" id="KW-0479">Metal-binding</keyword>
<dbReference type="Pfam" id="PF13510">
    <property type="entry name" value="Fer2_4"/>
    <property type="match status" value="1"/>
</dbReference>
<evidence type="ECO:0000313" key="10">
    <source>
        <dbReference type="EMBL" id="GAG72863.1"/>
    </source>
</evidence>
<dbReference type="GO" id="GO:0016491">
    <property type="term" value="F:oxidoreductase activity"/>
    <property type="evidence" value="ECO:0007669"/>
    <property type="project" value="InterPro"/>
</dbReference>
<keyword evidence="1" id="KW-0004">4Fe-4S</keyword>
<protein>
    <submittedName>
        <fullName evidence="10">Uncharacterized protein</fullName>
    </submittedName>
</protein>
<dbReference type="FunFam" id="3.30.70.20:FF:000035">
    <property type="entry name" value="Iron hydrogenase 1"/>
    <property type="match status" value="1"/>
</dbReference>
<evidence type="ECO:0000256" key="2">
    <source>
        <dbReference type="ARBA" id="ARBA00022723"/>
    </source>
</evidence>
<dbReference type="PANTHER" id="PTHR43105">
    <property type="entry name" value="RESPIRATORY NITRATE REDUCTASE"/>
    <property type="match status" value="1"/>
</dbReference>
<dbReference type="PROSITE" id="PS51839">
    <property type="entry name" value="4FE4S_HC3"/>
    <property type="match status" value="1"/>
</dbReference>
<dbReference type="Gene3D" id="2.20.25.90">
    <property type="entry name" value="ADC-like domains"/>
    <property type="match status" value="1"/>
</dbReference>
<comment type="caution">
    <text evidence="10">The sequence shown here is derived from an EMBL/GenBank/DDBJ whole genome shotgun (WGS) entry which is preliminary data.</text>
</comment>
<evidence type="ECO:0000256" key="5">
    <source>
        <dbReference type="ARBA" id="ARBA00023004"/>
    </source>
</evidence>
<dbReference type="Pfam" id="PF04879">
    <property type="entry name" value="Molybdop_Fe4S4"/>
    <property type="match status" value="1"/>
</dbReference>
<dbReference type="InterPro" id="IPR017900">
    <property type="entry name" value="4Fe4S_Fe_S_CS"/>
</dbReference>
<dbReference type="SUPFAM" id="SSF54292">
    <property type="entry name" value="2Fe-2S ferredoxin-like"/>
    <property type="match status" value="1"/>
</dbReference>
<feature type="non-terminal residue" evidence="10">
    <location>
        <position position="1"/>
    </location>
</feature>
<evidence type="ECO:0000259" key="8">
    <source>
        <dbReference type="PROSITE" id="PS51669"/>
    </source>
</evidence>
<accession>X1AK06</accession>
<evidence type="ECO:0000256" key="6">
    <source>
        <dbReference type="ARBA" id="ARBA00023014"/>
    </source>
</evidence>
<dbReference type="Gene3D" id="3.30.70.20">
    <property type="match status" value="1"/>
</dbReference>
<dbReference type="GO" id="GO:0051539">
    <property type="term" value="F:4 iron, 4 sulfur cluster binding"/>
    <property type="evidence" value="ECO:0007669"/>
    <property type="project" value="UniProtKB-KW"/>
</dbReference>
<evidence type="ECO:0000259" key="7">
    <source>
        <dbReference type="PROSITE" id="PS51379"/>
    </source>
</evidence>
<dbReference type="InterPro" id="IPR017896">
    <property type="entry name" value="4Fe4S_Fe-S-bd"/>
</dbReference>
<dbReference type="SUPFAM" id="SSF53706">
    <property type="entry name" value="Formate dehydrogenase/DMSO reductase, domains 1-3"/>
    <property type="match status" value="1"/>
</dbReference>
<dbReference type="PROSITE" id="PS51669">
    <property type="entry name" value="4FE4S_MOW_BIS_MGD"/>
    <property type="match status" value="1"/>
</dbReference>
<dbReference type="Gene3D" id="3.10.20.740">
    <property type="match status" value="1"/>
</dbReference>
<dbReference type="GO" id="GO:0046872">
    <property type="term" value="F:metal ion binding"/>
    <property type="evidence" value="ECO:0007669"/>
    <property type="project" value="UniProtKB-KW"/>
</dbReference>
<dbReference type="InterPro" id="IPR036010">
    <property type="entry name" value="2Fe-2S_ferredoxin-like_sf"/>
</dbReference>
<dbReference type="SMART" id="SM00926">
    <property type="entry name" value="Molybdop_Fe4S4"/>
    <property type="match status" value="1"/>
</dbReference>
<dbReference type="Gene3D" id="3.40.228.10">
    <property type="entry name" value="Dimethylsulfoxide Reductase, domain 2"/>
    <property type="match status" value="1"/>
</dbReference>
<dbReference type="InterPro" id="IPR006656">
    <property type="entry name" value="Mopterin_OxRdtase"/>
</dbReference>
<feature type="domain" description="4Fe-4S His(Cys)3-ligated-type" evidence="9">
    <location>
        <begin position="54"/>
        <end position="93"/>
    </location>
</feature>
<reference evidence="10" key="1">
    <citation type="journal article" date="2014" name="Front. Microbiol.">
        <title>High frequency of phylogenetically diverse reductive dehalogenase-homologous genes in deep subseafloor sedimentary metagenomes.</title>
        <authorList>
            <person name="Kawai M."/>
            <person name="Futagami T."/>
            <person name="Toyoda A."/>
            <person name="Takaki Y."/>
            <person name="Nishi S."/>
            <person name="Hori S."/>
            <person name="Arai W."/>
            <person name="Tsubouchi T."/>
            <person name="Morono Y."/>
            <person name="Uchiyama I."/>
            <person name="Ito T."/>
            <person name="Fujiyama A."/>
            <person name="Inagaki F."/>
            <person name="Takami H."/>
        </authorList>
    </citation>
    <scope>NUCLEOTIDE SEQUENCE</scope>
    <source>
        <strain evidence="10">Expedition CK06-06</strain>
    </source>
</reference>
<dbReference type="SMART" id="SM00929">
    <property type="entry name" value="NADH-G_4Fe-4S_3"/>
    <property type="match status" value="1"/>
</dbReference>
<dbReference type="PROSITE" id="PS00198">
    <property type="entry name" value="4FE4S_FER_1"/>
    <property type="match status" value="1"/>
</dbReference>
<dbReference type="InterPro" id="IPR050123">
    <property type="entry name" value="Prok_molybdopt-oxidoreductase"/>
</dbReference>
<dbReference type="PANTHER" id="PTHR43105:SF14">
    <property type="entry name" value="FORMATE DEHYDROGENASE H"/>
    <property type="match status" value="1"/>
</dbReference>
<dbReference type="Pfam" id="PF00384">
    <property type="entry name" value="Molybdopterin"/>
    <property type="match status" value="1"/>
</dbReference>
<dbReference type="Gene3D" id="3.40.50.740">
    <property type="match status" value="2"/>
</dbReference>
<evidence type="ECO:0000256" key="4">
    <source>
        <dbReference type="ARBA" id="ARBA00023002"/>
    </source>
</evidence>
<dbReference type="Pfam" id="PF12838">
    <property type="entry name" value="Fer4_7"/>
    <property type="match status" value="1"/>
</dbReference>
<dbReference type="InterPro" id="IPR019574">
    <property type="entry name" value="NADH_UbQ_OxRdtase_Gsu_4Fe4S-bd"/>
</dbReference>
<dbReference type="EMBL" id="BART01000484">
    <property type="protein sequence ID" value="GAG72863.1"/>
    <property type="molecule type" value="Genomic_DNA"/>
</dbReference>
<feature type="domain" description="4Fe-4S Mo/W bis-MGD-type" evidence="8">
    <location>
        <begin position="194"/>
        <end position="250"/>
    </location>
</feature>
<keyword evidence="5" id="KW-0408">Iron</keyword>
<keyword evidence="4" id="KW-0560">Oxidoreductase</keyword>
<organism evidence="10">
    <name type="scientific">marine sediment metagenome</name>
    <dbReference type="NCBI Taxonomy" id="412755"/>
    <lineage>
        <taxon>unclassified sequences</taxon>
        <taxon>metagenomes</taxon>
        <taxon>ecological metagenomes</taxon>
    </lineage>
</organism>
<dbReference type="GO" id="GO:0016020">
    <property type="term" value="C:membrane"/>
    <property type="evidence" value="ECO:0007669"/>
    <property type="project" value="TreeGrafter"/>
</dbReference>
<proteinExistence type="predicted"/>
<evidence type="ECO:0000256" key="1">
    <source>
        <dbReference type="ARBA" id="ARBA00022485"/>
    </source>
</evidence>
<dbReference type="InterPro" id="IPR006963">
    <property type="entry name" value="Mopterin_OxRdtase_4Fe-4S_dom"/>
</dbReference>
<keyword evidence="3" id="KW-0677">Repeat</keyword>
<name>X1AK06_9ZZZZ</name>
<sequence>NGIDVPTLCHFKGLTDVAACRMCIVEIGEERVAINTACTTQAGEGMVVKTDTEKLNNLRKINLELLLAERNHFCMFCEMSGDCELQNLAYQFKIDYIRYPLLFPKLPIDASHKYIIIDHNRCILCGRCVRVCDELEGNHTLDFRERGWQKMVNIDLNSILNESTCTSCGSCVQVCPTGAIYDRKSPYIGRSEDCEFTKTVCSQCSIGCGIEVVTRANHILRINGDYDSNINNGLLCDMGRFEPLYEERKRYLKPMVRMNGELKESNWEEAIDIIANRLVGIDGEDMLGLVSAIATTETIIIFKKLINNVFNSENIGMLHGPVSTLKCEGSLNEILKSDLIIVIGADFTRDSKVVRSLVKRAVTKGSNLILVDTEGENVQSYAKLIYSEKDLDKIDEEISRAKETSIIFGYNIGTNIESWILKYTGKTNLIGLLPGSNSYGAYSLGIKRDFEPIKAKYLYIFTTDENDRSLSKTSNKLDESEFIILQTSYENIISQKADVIIPSLTWAERSGSYTNLEGKKQNINRSITPPPEIKEDREVMINLAEKLGMSL</sequence>
<feature type="domain" description="4Fe-4S ferredoxin-type" evidence="7">
    <location>
        <begin position="156"/>
        <end position="185"/>
    </location>
</feature>
<dbReference type="Pfam" id="PF10588">
    <property type="entry name" value="NADH-G_4Fe-4S_3"/>
    <property type="match status" value="1"/>
</dbReference>
<gene>
    <name evidence="10" type="ORF">S01H4_02279</name>
</gene>
<evidence type="ECO:0000259" key="9">
    <source>
        <dbReference type="PROSITE" id="PS51839"/>
    </source>
</evidence>
<dbReference type="SUPFAM" id="SSF54862">
    <property type="entry name" value="4Fe-4S ferredoxins"/>
    <property type="match status" value="1"/>
</dbReference>
<keyword evidence="6" id="KW-0411">Iron-sulfur</keyword>
<dbReference type="PROSITE" id="PS51379">
    <property type="entry name" value="4FE4S_FER_2"/>
    <property type="match status" value="2"/>
</dbReference>
<dbReference type="AlphaFoldDB" id="X1AK06"/>
<evidence type="ECO:0000256" key="3">
    <source>
        <dbReference type="ARBA" id="ARBA00022737"/>
    </source>
</evidence>
<feature type="domain" description="4Fe-4S ferredoxin-type" evidence="7">
    <location>
        <begin position="113"/>
        <end position="144"/>
    </location>
</feature>